<dbReference type="GO" id="GO:0010496">
    <property type="term" value="P:intercellular transport"/>
    <property type="evidence" value="ECO:0007669"/>
    <property type="project" value="TreeGrafter"/>
</dbReference>
<dbReference type="Pfam" id="PF25458">
    <property type="entry name" value="INTS4_C"/>
    <property type="match status" value="1"/>
</dbReference>
<dbReference type="GO" id="GO:0005768">
    <property type="term" value="C:endosome"/>
    <property type="evidence" value="ECO:0007669"/>
    <property type="project" value="TreeGrafter"/>
</dbReference>
<dbReference type="AlphaFoldDB" id="A0A328D4C8"/>
<reference evidence="4 5" key="1">
    <citation type="submission" date="2018-06" db="EMBL/GenBank/DDBJ databases">
        <title>The Genome of Cuscuta australis (Dodder) Provides Insight into the Evolution of Plant Parasitism.</title>
        <authorList>
            <person name="Liu H."/>
        </authorList>
    </citation>
    <scope>NUCLEOTIDE SEQUENCE [LARGE SCALE GENOMIC DNA]</scope>
    <source>
        <strain evidence="5">cv. Yunnan</strain>
        <tissue evidence="4">Vines</tissue>
    </source>
</reference>
<comment type="subcellular location">
    <subcellularLocation>
        <location evidence="1">Nucleus</location>
    </subcellularLocation>
</comment>
<accession>A0A328D4C8</accession>
<organism evidence="4 5">
    <name type="scientific">Cuscuta australis</name>
    <dbReference type="NCBI Taxonomy" id="267555"/>
    <lineage>
        <taxon>Eukaryota</taxon>
        <taxon>Viridiplantae</taxon>
        <taxon>Streptophyta</taxon>
        <taxon>Embryophyta</taxon>
        <taxon>Tracheophyta</taxon>
        <taxon>Spermatophyta</taxon>
        <taxon>Magnoliopsida</taxon>
        <taxon>eudicotyledons</taxon>
        <taxon>Gunneridae</taxon>
        <taxon>Pentapetalae</taxon>
        <taxon>asterids</taxon>
        <taxon>lamiids</taxon>
        <taxon>Solanales</taxon>
        <taxon>Convolvulaceae</taxon>
        <taxon>Cuscuteae</taxon>
        <taxon>Cuscuta</taxon>
        <taxon>Cuscuta subgen. Grammica</taxon>
        <taxon>Cuscuta sect. Cleistogrammica</taxon>
    </lineage>
</organism>
<evidence type="ECO:0000256" key="1">
    <source>
        <dbReference type="ARBA" id="ARBA00004123"/>
    </source>
</evidence>
<dbReference type="PANTHER" id="PTHR20938:SF0">
    <property type="entry name" value="INTEGRATOR COMPLEX SUBUNIT 4"/>
    <property type="match status" value="1"/>
</dbReference>
<proteinExistence type="predicted"/>
<keyword evidence="5" id="KW-1185">Reference proteome</keyword>
<dbReference type="InterPro" id="IPR016024">
    <property type="entry name" value="ARM-type_fold"/>
</dbReference>
<feature type="domain" description="Integrator complex subunit 4/Protein SIEL C-terminal Ig-like" evidence="3">
    <location>
        <begin position="792"/>
        <end position="914"/>
    </location>
</feature>
<dbReference type="PANTHER" id="PTHR20938">
    <property type="entry name" value="INTEGRATOR COMPLEX SUBUNIT 4"/>
    <property type="match status" value="1"/>
</dbReference>
<evidence type="ECO:0000313" key="4">
    <source>
        <dbReference type="EMBL" id="RAL39239.1"/>
    </source>
</evidence>
<dbReference type="InterPro" id="IPR011989">
    <property type="entry name" value="ARM-like"/>
</dbReference>
<dbReference type="Gene3D" id="1.25.10.10">
    <property type="entry name" value="Leucine-rich Repeat Variant"/>
    <property type="match status" value="2"/>
</dbReference>
<sequence>MEKQLLAEFELAAINQLDSHFPFQALSFALSLVSNPSTTRSSLSSVLKTLTLSLQNPSHPHIHHRAVLSVLHLLSRRHPSLRQDAITAIRSFSLLPSTSTRSLADALSVLLSLSATDVNSESAFLSLVFRPCISVRLWLLRNVSRFVIRPSVLFTVLFGLTKDPYPNIRSPALDGLSVLCKCIVVEDENLVQGCYFRAVELLFDPEDTVRCSAVCAVSECGHLLEKGRGDWSDTLFVQLCSMVRDMSVKVRVKAFHSLENVDTVSTDILLLTLSKKASPAMKEKNFPGQFTAKCLKLPASSAAFAFVNGLEDEFYEVRSSACRALKRLTILSADFAGEAVKILVDVLNDDSLDVRLQALEAMHNMAMFDCLKVQETHLKLFISTLMDSDSLIRCAVRRILKITKLRTLALFRTSIDGLIKSLELYPQDEADVFSILFNVGKKHGKFVVNMMHEVSHLIQPSFGGKWSFDNAKASSWLVLAISAPVSLEKQICSIQPIIFSYAVTIMGRISHGLTDVMDQNNLLTYLSICSRFTFASAAEFFNGEECAFHVKQGDAYLIHKAIDEGSSEKIFDLERIESLTAVLQKVNEIWPLLELGLMDRVSRILGCLKAELRRLDSNSQCRGELIFISYFLDAIELIGRMWVRCMFPKELYTYQTGDWGLLFDKLDTILKEMRYRFIGLTKEDEFLIMEFKLVMDTAKLCTVGACCHHNNDDLDKLRSGAQQLLHEDRSVSLSRFVTELYACLNGSISTDPNPFLFLMPLREFKPRRLDLPPRGKLKCIEALMDDLGGTDFQNPLPFVPGLPVGVSFAITIHNASPENRLWVKMSVEQMLTQFAYLDMAELGEGVDDDDAAAEARKFKIVVPFHKTPKARCFQLRVCVVVECLLPECAQTNKSIGGPKHDVVHICEEKHVYFSMSAP</sequence>
<dbReference type="Proteomes" id="UP000249390">
    <property type="component" value="Unassembled WGS sequence"/>
</dbReference>
<keyword evidence="2" id="KW-0539">Nucleus</keyword>
<protein>
    <recommendedName>
        <fullName evidence="3">Integrator complex subunit 4/Protein SIEL C-terminal Ig-like domain-containing protein</fullName>
    </recommendedName>
</protein>
<dbReference type="EMBL" id="NQVE01000200">
    <property type="protein sequence ID" value="RAL39239.1"/>
    <property type="molecule type" value="Genomic_DNA"/>
</dbReference>
<dbReference type="SUPFAM" id="SSF48371">
    <property type="entry name" value="ARM repeat"/>
    <property type="match status" value="1"/>
</dbReference>
<evidence type="ECO:0000256" key="2">
    <source>
        <dbReference type="ARBA" id="ARBA00023242"/>
    </source>
</evidence>
<dbReference type="InterPro" id="IPR057412">
    <property type="entry name" value="INTS4_C"/>
</dbReference>
<gene>
    <name evidence="4" type="ORF">DM860_002772</name>
</gene>
<comment type="caution">
    <text evidence="4">The sequence shown here is derived from an EMBL/GenBank/DDBJ whole genome shotgun (WGS) entry which is preliminary data.</text>
</comment>
<name>A0A328D4C8_9ASTE</name>
<evidence type="ECO:0000259" key="3">
    <source>
        <dbReference type="Pfam" id="PF25458"/>
    </source>
</evidence>
<evidence type="ECO:0000313" key="5">
    <source>
        <dbReference type="Proteomes" id="UP000249390"/>
    </source>
</evidence>
<dbReference type="GO" id="GO:0005634">
    <property type="term" value="C:nucleus"/>
    <property type="evidence" value="ECO:0007669"/>
    <property type="project" value="UniProtKB-SubCell"/>
</dbReference>